<comment type="caution">
    <text evidence="1">The sequence shown here is derived from an EMBL/GenBank/DDBJ whole genome shotgun (WGS) entry which is preliminary data.</text>
</comment>
<evidence type="ECO:0000313" key="2">
    <source>
        <dbReference type="Proteomes" id="UP000824890"/>
    </source>
</evidence>
<name>A0ABQ8AGG2_BRANA</name>
<gene>
    <name evidence="1" type="ORF">HID58_053811</name>
</gene>
<reference evidence="1 2" key="1">
    <citation type="submission" date="2021-05" db="EMBL/GenBank/DDBJ databases">
        <title>Genome Assembly of Synthetic Allotetraploid Brassica napus Reveals Homoeologous Exchanges between Subgenomes.</title>
        <authorList>
            <person name="Davis J.T."/>
        </authorList>
    </citation>
    <scope>NUCLEOTIDE SEQUENCE [LARGE SCALE GENOMIC DNA]</scope>
    <source>
        <strain evidence="2">cv. Da-Ae</strain>
        <tissue evidence="1">Seedling</tissue>
    </source>
</reference>
<protein>
    <submittedName>
        <fullName evidence="1">Uncharacterized protein</fullName>
    </submittedName>
</protein>
<proteinExistence type="predicted"/>
<sequence length="231" mass="26221">MDFVIFVLRRLDSTTPKLLLNLSETRFLGLPLFLSNCRLKPTKKLRLGYGDEYFLPIYGGSRCLCRIAWTVTKLYCIQSSFPTPLMMFALLASIVQIYNYKYIRMANSSLLLPNLKVRCCNSTVKILWVNVSEVLVKKNSKLPKQNTSIMFFTLHSLVVKKDEDVKVLEMVGDEDCLPPPAKVIFTKIISLISKSPLKISAITSLRNAYNGHEEAVPVGDFSLKQLQTKSF</sequence>
<keyword evidence="2" id="KW-1185">Reference proteome</keyword>
<dbReference type="Proteomes" id="UP000824890">
    <property type="component" value="Unassembled WGS sequence"/>
</dbReference>
<evidence type="ECO:0000313" key="1">
    <source>
        <dbReference type="EMBL" id="KAH0891382.1"/>
    </source>
</evidence>
<organism evidence="1 2">
    <name type="scientific">Brassica napus</name>
    <name type="common">Rape</name>
    <dbReference type="NCBI Taxonomy" id="3708"/>
    <lineage>
        <taxon>Eukaryota</taxon>
        <taxon>Viridiplantae</taxon>
        <taxon>Streptophyta</taxon>
        <taxon>Embryophyta</taxon>
        <taxon>Tracheophyta</taxon>
        <taxon>Spermatophyta</taxon>
        <taxon>Magnoliopsida</taxon>
        <taxon>eudicotyledons</taxon>
        <taxon>Gunneridae</taxon>
        <taxon>Pentapetalae</taxon>
        <taxon>rosids</taxon>
        <taxon>malvids</taxon>
        <taxon>Brassicales</taxon>
        <taxon>Brassicaceae</taxon>
        <taxon>Brassiceae</taxon>
        <taxon>Brassica</taxon>
    </lineage>
</organism>
<accession>A0ABQ8AGG2</accession>
<dbReference type="EMBL" id="JAGKQM010000013">
    <property type="protein sequence ID" value="KAH0891382.1"/>
    <property type="molecule type" value="Genomic_DNA"/>
</dbReference>